<dbReference type="InterPro" id="IPR012910">
    <property type="entry name" value="Plug_dom"/>
</dbReference>
<keyword evidence="5 9" id="KW-0812">Transmembrane</keyword>
<dbReference type="Gene3D" id="2.170.130.10">
    <property type="entry name" value="TonB-dependent receptor, plug domain"/>
    <property type="match status" value="1"/>
</dbReference>
<feature type="signal peptide" evidence="11">
    <location>
        <begin position="1"/>
        <end position="31"/>
    </location>
</feature>
<dbReference type="InterPro" id="IPR039426">
    <property type="entry name" value="TonB-dep_rcpt-like"/>
</dbReference>
<keyword evidence="6 9" id="KW-0472">Membrane</keyword>
<feature type="domain" description="Outer membrane protein beta-barrel" evidence="13">
    <location>
        <begin position="336"/>
        <end position="748"/>
    </location>
</feature>
<evidence type="ECO:0000256" key="5">
    <source>
        <dbReference type="ARBA" id="ARBA00022692"/>
    </source>
</evidence>
<evidence type="ECO:0000256" key="6">
    <source>
        <dbReference type="ARBA" id="ARBA00023136"/>
    </source>
</evidence>
<evidence type="ECO:0000259" key="13">
    <source>
        <dbReference type="Pfam" id="PF14905"/>
    </source>
</evidence>
<dbReference type="InterPro" id="IPR036942">
    <property type="entry name" value="Beta-barrel_TonB_sf"/>
</dbReference>
<keyword evidence="4 9" id="KW-1134">Transmembrane beta strand</keyword>
<evidence type="ECO:0000256" key="10">
    <source>
        <dbReference type="SAM" id="MobiDB-lite"/>
    </source>
</evidence>
<evidence type="ECO:0000256" key="4">
    <source>
        <dbReference type="ARBA" id="ARBA00022452"/>
    </source>
</evidence>
<protein>
    <submittedName>
        <fullName evidence="14">TonB-dependent receptor</fullName>
    </submittedName>
</protein>
<dbReference type="PANTHER" id="PTHR40980">
    <property type="entry name" value="PLUG DOMAIN-CONTAINING PROTEIN"/>
    <property type="match status" value="1"/>
</dbReference>
<dbReference type="PROSITE" id="PS52016">
    <property type="entry name" value="TONB_DEPENDENT_REC_3"/>
    <property type="match status" value="1"/>
</dbReference>
<organism evidence="14 15">
    <name type="scientific">Massilia terrae</name>
    <dbReference type="NCBI Taxonomy" id="1811224"/>
    <lineage>
        <taxon>Bacteria</taxon>
        <taxon>Pseudomonadati</taxon>
        <taxon>Pseudomonadota</taxon>
        <taxon>Betaproteobacteria</taxon>
        <taxon>Burkholderiales</taxon>
        <taxon>Oxalobacteraceae</taxon>
        <taxon>Telluria group</taxon>
        <taxon>Massilia</taxon>
    </lineage>
</organism>
<keyword evidence="3 9" id="KW-0813">Transport</keyword>
<evidence type="ECO:0000259" key="12">
    <source>
        <dbReference type="Pfam" id="PF07715"/>
    </source>
</evidence>
<comment type="caution">
    <text evidence="14">The sequence shown here is derived from an EMBL/GenBank/DDBJ whole genome shotgun (WGS) entry which is preliminary data.</text>
</comment>
<keyword evidence="8 9" id="KW-0998">Cell outer membrane</keyword>
<keyword evidence="15" id="KW-1185">Reference proteome</keyword>
<feature type="chain" id="PRO_5045410855" evidence="11">
    <location>
        <begin position="32"/>
        <end position="829"/>
    </location>
</feature>
<evidence type="ECO:0000256" key="9">
    <source>
        <dbReference type="PROSITE-ProRule" id="PRU01360"/>
    </source>
</evidence>
<dbReference type="Pfam" id="PF14905">
    <property type="entry name" value="OMP_b-brl_3"/>
    <property type="match status" value="1"/>
</dbReference>
<dbReference type="InterPro" id="IPR037066">
    <property type="entry name" value="Plug_dom_sf"/>
</dbReference>
<name>A0ABT2CSY0_9BURK</name>
<dbReference type="Gene3D" id="2.40.170.20">
    <property type="entry name" value="TonB-dependent receptor, beta-barrel domain"/>
    <property type="match status" value="1"/>
</dbReference>
<evidence type="ECO:0000313" key="15">
    <source>
        <dbReference type="Proteomes" id="UP001204621"/>
    </source>
</evidence>
<keyword evidence="7 14" id="KW-0675">Receptor</keyword>
<evidence type="ECO:0000256" key="8">
    <source>
        <dbReference type="ARBA" id="ARBA00023237"/>
    </source>
</evidence>
<dbReference type="SUPFAM" id="SSF56935">
    <property type="entry name" value="Porins"/>
    <property type="match status" value="1"/>
</dbReference>
<dbReference type="EMBL" id="JANUGU010000001">
    <property type="protein sequence ID" value="MCS0657093.1"/>
    <property type="molecule type" value="Genomic_DNA"/>
</dbReference>
<dbReference type="InterPro" id="IPR041700">
    <property type="entry name" value="OMP_b-brl_3"/>
</dbReference>
<evidence type="ECO:0000256" key="3">
    <source>
        <dbReference type="ARBA" id="ARBA00022448"/>
    </source>
</evidence>
<keyword evidence="11" id="KW-0732">Signal</keyword>
<gene>
    <name evidence="14" type="ORF">NX778_03340</name>
</gene>
<dbReference type="Pfam" id="PF07715">
    <property type="entry name" value="Plug"/>
    <property type="match status" value="1"/>
</dbReference>
<comment type="similarity">
    <text evidence="2 9">Belongs to the TonB-dependent receptor family.</text>
</comment>
<feature type="domain" description="TonB-dependent receptor plug" evidence="12">
    <location>
        <begin position="84"/>
        <end position="175"/>
    </location>
</feature>
<dbReference type="PANTHER" id="PTHR40980:SF4">
    <property type="entry name" value="TONB-DEPENDENT RECEPTOR-LIKE BETA-BARREL DOMAIN-CONTAINING PROTEIN"/>
    <property type="match status" value="1"/>
</dbReference>
<proteinExistence type="inferred from homology"/>
<evidence type="ECO:0000256" key="2">
    <source>
        <dbReference type="ARBA" id="ARBA00009810"/>
    </source>
</evidence>
<evidence type="ECO:0000256" key="7">
    <source>
        <dbReference type="ARBA" id="ARBA00023170"/>
    </source>
</evidence>
<evidence type="ECO:0000256" key="1">
    <source>
        <dbReference type="ARBA" id="ARBA00004571"/>
    </source>
</evidence>
<reference evidence="14 15" key="1">
    <citation type="submission" date="2022-08" db="EMBL/GenBank/DDBJ databases">
        <title>Reclassification of Massilia species as members of the genera Telluria, Duganella, Pseudoduganella, Mokoshia gen. nov. and Zemynaea gen. nov. using orthogonal and non-orthogonal genome-based approaches.</title>
        <authorList>
            <person name="Bowman J.P."/>
        </authorList>
    </citation>
    <scope>NUCLEOTIDE SEQUENCE [LARGE SCALE GENOMIC DNA]</scope>
    <source>
        <strain evidence="14 15">JCM 31606</strain>
    </source>
</reference>
<evidence type="ECO:0000256" key="11">
    <source>
        <dbReference type="SAM" id="SignalP"/>
    </source>
</evidence>
<feature type="region of interest" description="Disordered" evidence="10">
    <location>
        <begin position="50"/>
        <end position="70"/>
    </location>
</feature>
<feature type="region of interest" description="Disordered" evidence="10">
    <location>
        <begin position="781"/>
        <end position="829"/>
    </location>
</feature>
<dbReference type="Proteomes" id="UP001204621">
    <property type="component" value="Unassembled WGS sequence"/>
</dbReference>
<comment type="subcellular location">
    <subcellularLocation>
        <location evidence="1 9">Cell outer membrane</location>
        <topology evidence="1 9">Multi-pass membrane protein</topology>
    </subcellularLocation>
</comment>
<dbReference type="RefSeq" id="WP_258810251.1">
    <property type="nucleotide sequence ID" value="NZ_JANUGU010000001.1"/>
</dbReference>
<accession>A0ABT2CSY0</accession>
<sequence length="829" mass="90470">MSSNTAAKFPFACKAIPAAIALLVFSLSANAQTSPGSEKPADPTVKPAIKADEKAKAAEPAQPASQTTPTITVVSERQTNRVDRQVYDIKNDASTAGASIGDVLNNVPSVNVDPNGTVRLRGSERVTVLVDGKPTAQLQGDNRAAAINALPAENYESVQVINNPGAEFGNEAGGGPILNLISRRYTKPGGNGSVAGNVGPGGRHNAFANGSYSSGYASVNGTLNVRRDGNDTDTDEERDRIDPVTKAVSRLTQDVHRHGIQDFLQAGVGGRYNYSETDTVTGSVSFSKRGNDASQSEHFTDFRTGQSPVVDYFTRRKTSGDALNHEFVTGWERRYPTDGESLKVDLRHSSNNNTNDTGTVYEPVLMPATGAPTLRNYAQNGETRVRMTDLSSDYSSPVGPGLLTAGGRWQKTSQTFDNRYLFLDNGSLDSRRTNLFQLDQTVLAAYGTYEMPINKEWSFKSGLRVEHTDLDLNQVTTAIQASNQYTNYLPSLFLTHKLDPNTNLRLSYADRISRPNAGDLNPFVNYANDYYVSSGNPRLHPVKLHSLELGYETKIKGLMPVSVRGYLRREGDVITDRRVFLNDSQLLTTKENLGDRRSGGIEFSLMGMIPPGMKVSGYALPNIRFMFNGNYGFIEQDSVSTLGLTGQKRRTPSLQLQGGGQWQVTPTDVLTFMTFHQGRLLSGEGYREPFGMFNLAYEHKYSPRLSLNVRANDLLRSTDQKFRVSTDTLLDRTDTRVHQRRLYVGLRYTFGGTTGNDAVRNALQSAGVNMDSEAAKNAMRMVQSQQQMEKDVQAKAAAQAKAAEAAQPAPAAAPASSPAQPQQQPPSQQ</sequence>
<evidence type="ECO:0000313" key="14">
    <source>
        <dbReference type="EMBL" id="MCS0657093.1"/>
    </source>
</evidence>
<feature type="compositionally biased region" description="Low complexity" evidence="10">
    <location>
        <begin position="794"/>
        <end position="829"/>
    </location>
</feature>